<dbReference type="Proteomes" id="UP001497516">
    <property type="component" value="Chromosome 3"/>
</dbReference>
<dbReference type="AlphaFoldDB" id="A0AAV2DSD9"/>
<evidence type="ECO:0000256" key="1">
    <source>
        <dbReference type="SAM" id="MobiDB-lite"/>
    </source>
</evidence>
<proteinExistence type="predicted"/>
<reference evidence="2 3" key="1">
    <citation type="submission" date="2024-04" db="EMBL/GenBank/DDBJ databases">
        <authorList>
            <person name="Fracassetti M."/>
        </authorList>
    </citation>
    <scope>NUCLEOTIDE SEQUENCE [LARGE SCALE GENOMIC DNA]</scope>
</reference>
<feature type="region of interest" description="Disordered" evidence="1">
    <location>
        <begin position="83"/>
        <end position="127"/>
    </location>
</feature>
<feature type="region of interest" description="Disordered" evidence="1">
    <location>
        <begin position="14"/>
        <end position="41"/>
    </location>
</feature>
<accession>A0AAV2DSD9</accession>
<evidence type="ECO:0000313" key="3">
    <source>
        <dbReference type="Proteomes" id="UP001497516"/>
    </source>
</evidence>
<evidence type="ECO:0000313" key="2">
    <source>
        <dbReference type="EMBL" id="CAL1376449.1"/>
    </source>
</evidence>
<feature type="compositionally biased region" description="Polar residues" evidence="1">
    <location>
        <begin position="31"/>
        <end position="41"/>
    </location>
</feature>
<protein>
    <submittedName>
        <fullName evidence="2">Uncharacterized protein</fullName>
    </submittedName>
</protein>
<organism evidence="2 3">
    <name type="scientific">Linum trigynum</name>
    <dbReference type="NCBI Taxonomy" id="586398"/>
    <lineage>
        <taxon>Eukaryota</taxon>
        <taxon>Viridiplantae</taxon>
        <taxon>Streptophyta</taxon>
        <taxon>Embryophyta</taxon>
        <taxon>Tracheophyta</taxon>
        <taxon>Spermatophyta</taxon>
        <taxon>Magnoliopsida</taxon>
        <taxon>eudicotyledons</taxon>
        <taxon>Gunneridae</taxon>
        <taxon>Pentapetalae</taxon>
        <taxon>rosids</taxon>
        <taxon>fabids</taxon>
        <taxon>Malpighiales</taxon>
        <taxon>Linaceae</taxon>
        <taxon>Linum</taxon>
    </lineage>
</organism>
<feature type="compositionally biased region" description="Gly residues" evidence="1">
    <location>
        <begin position="98"/>
        <end position="119"/>
    </location>
</feature>
<gene>
    <name evidence="2" type="ORF">LTRI10_LOCUS18177</name>
</gene>
<keyword evidence="3" id="KW-1185">Reference proteome</keyword>
<name>A0AAV2DSD9_9ROSI</name>
<dbReference type="EMBL" id="OZ034816">
    <property type="protein sequence ID" value="CAL1376449.1"/>
    <property type="molecule type" value="Genomic_DNA"/>
</dbReference>
<sequence length="127" mass="13388">MLLGLLISGRNKESWGGKGNEIGVPKRRMTSSDPIGSSQLRNFSFHGLKRGMRGNRRRRSTKLSGVRTATCARRATACARGGRTTCTRGRRRGRRGVSIGGVTGWGGTQADGFAGGGSSMGEETGSS</sequence>